<proteinExistence type="predicted"/>
<feature type="transmembrane region" description="Helical" evidence="1">
    <location>
        <begin position="230"/>
        <end position="257"/>
    </location>
</feature>
<evidence type="ECO:0000259" key="2">
    <source>
        <dbReference type="Pfam" id="PF07695"/>
    </source>
</evidence>
<name>A0A0B7MG31_9FIRM</name>
<dbReference type="EMBL" id="CDRZ01000231">
    <property type="protein sequence ID" value="CEO89030.1"/>
    <property type="molecule type" value="Genomic_DNA"/>
</dbReference>
<dbReference type="InterPro" id="IPR008979">
    <property type="entry name" value="Galactose-bd-like_sf"/>
</dbReference>
<dbReference type="RefSeq" id="WP_044665075.1">
    <property type="nucleotide sequence ID" value="NZ_CDRZ01000231.1"/>
</dbReference>
<feature type="transmembrane region" description="Helical" evidence="1">
    <location>
        <begin position="269"/>
        <end position="287"/>
    </location>
</feature>
<gene>
    <name evidence="3" type="ORF">SSCH_350011</name>
</gene>
<accession>A0A0B7MG31</accession>
<evidence type="ECO:0000313" key="3">
    <source>
        <dbReference type="EMBL" id="CEO89030.1"/>
    </source>
</evidence>
<feature type="domain" description="7TM-DISM receptor extracellular" evidence="2">
    <location>
        <begin position="202"/>
        <end position="353"/>
    </location>
</feature>
<dbReference type="Proteomes" id="UP000046155">
    <property type="component" value="Unassembled WGS sequence"/>
</dbReference>
<dbReference type="SUPFAM" id="SSF49785">
    <property type="entry name" value="Galactose-binding domain-like"/>
    <property type="match status" value="1"/>
</dbReference>
<organism evidence="3 4">
    <name type="scientific">Syntrophaceticus schinkii</name>
    <dbReference type="NCBI Taxonomy" id="499207"/>
    <lineage>
        <taxon>Bacteria</taxon>
        <taxon>Bacillati</taxon>
        <taxon>Bacillota</taxon>
        <taxon>Clostridia</taxon>
        <taxon>Thermoanaerobacterales</taxon>
        <taxon>Thermoanaerobacterales Family III. Incertae Sedis</taxon>
        <taxon>Syntrophaceticus</taxon>
    </lineage>
</organism>
<keyword evidence="3" id="KW-0808">Transferase</keyword>
<feature type="transmembrane region" description="Helical" evidence="1">
    <location>
        <begin position="323"/>
        <end position="341"/>
    </location>
</feature>
<protein>
    <submittedName>
        <fullName evidence="3">Signal transduction histidine kinase</fullName>
    </submittedName>
</protein>
<dbReference type="Gene3D" id="2.60.120.260">
    <property type="entry name" value="Galactose-binding domain-like"/>
    <property type="match status" value="1"/>
</dbReference>
<keyword evidence="3" id="KW-0418">Kinase</keyword>
<feature type="transmembrane region" description="Helical" evidence="1">
    <location>
        <begin position="299"/>
        <end position="317"/>
    </location>
</feature>
<keyword evidence="1" id="KW-0472">Membrane</keyword>
<dbReference type="OrthoDB" id="9809348at2"/>
<evidence type="ECO:0000256" key="1">
    <source>
        <dbReference type="SAM" id="Phobius"/>
    </source>
</evidence>
<dbReference type="AlphaFoldDB" id="A0A0B7MG31"/>
<feature type="transmembrane region" description="Helical" evidence="1">
    <location>
        <begin position="204"/>
        <end position="223"/>
    </location>
</feature>
<evidence type="ECO:0000313" key="4">
    <source>
        <dbReference type="Proteomes" id="UP000046155"/>
    </source>
</evidence>
<dbReference type="GO" id="GO:0016301">
    <property type="term" value="F:kinase activity"/>
    <property type="evidence" value="ECO:0007669"/>
    <property type="project" value="UniProtKB-KW"/>
</dbReference>
<reference evidence="4" key="1">
    <citation type="submission" date="2015-01" db="EMBL/GenBank/DDBJ databases">
        <authorList>
            <person name="Manzoor Shahid"/>
            <person name="Zubair Saima"/>
        </authorList>
    </citation>
    <scope>NUCLEOTIDE SEQUENCE [LARGE SCALE GENOMIC DNA]</scope>
    <source>
        <strain evidence="4">Sp3</strain>
    </source>
</reference>
<dbReference type="Pfam" id="PF07695">
    <property type="entry name" value="7TMR-DISM_7TM"/>
    <property type="match status" value="1"/>
</dbReference>
<keyword evidence="4" id="KW-1185">Reference proteome</keyword>
<dbReference type="InterPro" id="IPR011623">
    <property type="entry name" value="7TMR_DISM_rcpt_extracell_dom1"/>
</dbReference>
<keyword evidence="1" id="KW-0812">Transmembrane</keyword>
<keyword evidence="1" id="KW-1133">Transmembrane helix</keyword>
<sequence length="362" mass="41058">MNFKIIIIALLTSAVLCAAIFLSTHGEPFGSPPQAVGGLLNLEDLDFESSGVVPLNGEWQFYDEQFLSFDQEIPVEGNTISVPGLWNKARKSGAFGYGTYRLLVRIQDTDTTYGLKVPDFATSYRLYIDGKLICENGAPGKSLQETEPQWLPLITPFSTEAQDVEIVVHVANFAHVKGGMWKSILLGTQEQIYHQRDMAVALELFLFGSLFIICIYHLSVYILRTKERSLLFLGLFCLIMALRVLLTGEVFITSLFPGINFEMLSKLEYLTVPLGVLCFTMFVHHLYPDGFPPFSLKFIQGINLAYSVIIICFPLRVFAKFLITYQVFCIFRLFFYSYSFYSKLSRQRRRVPTSFLPAHLSC</sequence>